<dbReference type="STRING" id="1230338.MOMA_07516"/>
<dbReference type="OrthoDB" id="2339372at2"/>
<accession>L2F6G8</accession>
<keyword evidence="1" id="KW-0328">Glycosyltransferase</keyword>
<evidence type="ECO:0000313" key="2">
    <source>
        <dbReference type="Proteomes" id="UP000023795"/>
    </source>
</evidence>
<dbReference type="GO" id="GO:0016757">
    <property type="term" value="F:glycosyltransferase activity"/>
    <property type="evidence" value="ECO:0007669"/>
    <property type="project" value="UniProtKB-KW"/>
</dbReference>
<dbReference type="PATRIC" id="fig|1230338.3.peg.1601"/>
<dbReference type="RefSeq" id="WP_009501944.1">
    <property type="nucleotide sequence ID" value="NZ_ANIN01000002.1"/>
</dbReference>
<keyword evidence="1" id="KW-0808">Transferase</keyword>
<dbReference type="Proteomes" id="UP000023795">
    <property type="component" value="Unassembled WGS sequence"/>
</dbReference>
<dbReference type="EMBL" id="ANIN01000002">
    <property type="protein sequence ID" value="ELA08391.1"/>
    <property type="molecule type" value="Genomic_DNA"/>
</dbReference>
<dbReference type="Gene3D" id="3.30.370.20">
    <property type="match status" value="1"/>
</dbReference>
<dbReference type="Pfam" id="PF07922">
    <property type="entry name" value="Glyco_transf_52"/>
    <property type="match status" value="1"/>
</dbReference>
<dbReference type="AlphaFoldDB" id="L2F6G8"/>
<proteinExistence type="predicted"/>
<protein>
    <submittedName>
        <fullName evidence="1">CMP-N-acetylneuraminate-beta-galactosamide-alpha-2, 3-sialyltransferase</fullName>
    </submittedName>
</protein>
<organism evidence="1 2">
    <name type="scientific">Moraxella macacae 0408225</name>
    <dbReference type="NCBI Taxonomy" id="1230338"/>
    <lineage>
        <taxon>Bacteria</taxon>
        <taxon>Pseudomonadati</taxon>
        <taxon>Pseudomonadota</taxon>
        <taxon>Gammaproteobacteria</taxon>
        <taxon>Moraxellales</taxon>
        <taxon>Moraxellaceae</taxon>
        <taxon>Moraxella</taxon>
    </lineage>
</organism>
<reference evidence="1 2" key="1">
    <citation type="journal article" date="2013" name="Genome Announc.">
        <title>Genome Sequence of Moraxella macacae 0408225, a Novel Bacterial Species Isolated from a Cynomolgus Macaque with Epistaxis.</title>
        <authorList>
            <person name="Ladner J.T."/>
            <person name="Whitehouse C.A."/>
            <person name="Koroleva G.I."/>
            <person name="Palacios G.F."/>
        </authorList>
    </citation>
    <scope>NUCLEOTIDE SEQUENCE [LARGE SCALE GENOMIC DNA]</scope>
    <source>
        <strain evidence="1 2">0408225</strain>
    </source>
</reference>
<gene>
    <name evidence="1" type="ORF">MOMA_07516</name>
</gene>
<keyword evidence="2" id="KW-1185">Reference proteome</keyword>
<dbReference type="eggNOG" id="ENOG502ZAT3">
    <property type="taxonomic scope" value="Bacteria"/>
</dbReference>
<dbReference type="InterPro" id="IPR012477">
    <property type="entry name" value="Glyco_transf_52"/>
</dbReference>
<comment type="caution">
    <text evidence="1">The sequence shown here is derived from an EMBL/GenBank/DDBJ whole genome shotgun (WGS) entry which is preliminary data.</text>
</comment>
<name>L2F6G8_9GAMM</name>
<sequence length="331" mass="38691">MKPNLIICMTPLQVLIARKIIERHSQDFIGIYLAETDNAKHRFYSQKLAQQCLRHAYISLNTDKSATKWQKSLAKLQQFTTVKQQLMRLNIWQQPISTVFLANMDLIIPQYILAKVNYKTLNTFDDGTMNIFPTSRYFLPKKQPFAKWLFKKMLGIQADDLNKILAKTQQHYTIFPDKTNIVANPIPINLFSKTYQNLKTVTATTRILLGQPFDDIIGEQAYQTMINQTIKDYQINYFYPHPRENSRFDDTLPVIKTQSIIEDYLINQLEQQSNTVFEIYTFTSTAIFSLQALPRVKVFAILHEFLQADFAQNYEFLQTQGIQILPEQNHD</sequence>
<evidence type="ECO:0000313" key="1">
    <source>
        <dbReference type="EMBL" id="ELA08391.1"/>
    </source>
</evidence>